<name>A0ABY7ZWW4_9ACTN</name>
<feature type="compositionally biased region" description="Basic and acidic residues" evidence="6">
    <location>
        <begin position="814"/>
        <end position="826"/>
    </location>
</feature>
<dbReference type="PANTHER" id="PTHR22648:SF0">
    <property type="entry name" value="TRANSCRIPTION TERMINATION_ANTITERMINATION PROTEIN NUSA"/>
    <property type="match status" value="1"/>
</dbReference>
<reference evidence="9 10" key="1">
    <citation type="submission" date="2023-02" db="EMBL/GenBank/DDBJ databases">
        <authorList>
            <person name="Mo P."/>
        </authorList>
    </citation>
    <scope>NUCLEOTIDE SEQUENCE [LARGE SCALE GENOMIC DNA]</scope>
    <source>
        <strain evidence="9 10">HUAS 3</strain>
    </source>
</reference>
<dbReference type="PANTHER" id="PTHR22648">
    <property type="entry name" value="TRANSCRIPTION TERMINATION FACTOR NUSA"/>
    <property type="match status" value="1"/>
</dbReference>
<accession>A0ABY7ZWW4</accession>
<feature type="domain" description="Transcription factor NusA first KH" evidence="7">
    <location>
        <begin position="956"/>
        <end position="1017"/>
    </location>
</feature>
<keyword evidence="1" id="KW-0806">Transcription termination</keyword>
<feature type="region of interest" description="Disordered" evidence="6">
    <location>
        <begin position="60"/>
        <end position="135"/>
    </location>
</feature>
<dbReference type="Pfam" id="PF26594">
    <property type="entry name" value="KH_NusA_2nd"/>
    <property type="match status" value="1"/>
</dbReference>
<dbReference type="Proteomes" id="UP001219605">
    <property type="component" value="Chromosome"/>
</dbReference>
<dbReference type="Pfam" id="PF13184">
    <property type="entry name" value="KH_NusA_1st"/>
    <property type="match status" value="1"/>
</dbReference>
<dbReference type="RefSeq" id="WP_275034466.1">
    <property type="nucleotide sequence ID" value="NZ_CP118615.1"/>
</dbReference>
<dbReference type="InterPro" id="IPR030842">
    <property type="entry name" value="TF_NusA_bacterial"/>
</dbReference>
<evidence type="ECO:0000256" key="1">
    <source>
        <dbReference type="ARBA" id="ARBA00022472"/>
    </source>
</evidence>
<sequence>MDVARLVAVLDAAGLESTPREIAEALWLARYARPPSGDRRVPEPAYADLDLDVDPDLDADLDLDVDLDDGSADADPAARRPGGVPAGRFALPRAANRRRREAPPHAPTATAPKRDVFPARPETAPATGRAPLPAALSQAAAVQRALRPFKRRVPSQRRSELDEEATAHAIAQTGVWTPVLRPVTERWLDLVLVVDTSAAMAVWRGVVTDFRETVEQIGAFRRVETWYLDTGTGECTIGRTPHGPRQPAGRLLDAGSRRAYLVITDAAGQAWYAGTAATVLTRLAERGPTAVVQPLPARFWRRTGLPPQPGRVRAAQPAVPNTRLSFSGQHDLLDEAGPPVPVLALDPAWLGAWAQLVTAPPADGVVLPVALPAAGTGDQPAAVPPPAPSPPRAADRVRVFHQASSLGARTLAVALSLVPLTLPVMRLVQHLTVPWVPPSVLAEVLLGGLVRQVAQDRYEFLPGVREELLHEVRGSQALDVIGEVSRYFAARAGGPGATFPVVDSPPDAATDPLAWVPPLVAERMGLRVPRPDRANRDDGFPAEVRGYELVLRVPGAPPAPAGVRTVELRLADGAESPEGAVGALRASGLSAADFVARVVLFAGEVRETLIHYAALYGFAGRRVDAYAERRLLRLSQPDPEYDDFPDAGRPDGYLEWGQAGGPPAAAVPTVSLDLRDPRNVTVIRYAARLRLVPPPTPRAALQALVRVAAIRRRDRGERLPFLSTGREPAPVGKEDPAQGVDLERVRRAGQNHRQELRRADHIVDDLLPPRPRPPWLRRMAEANAVDIRTVLARLGSEPDETGKWRCPIGPAHDGPAHDGPAHDGPAHDGAATVRVSGDNRARCARCQAEKVGPVRLVVEARGIAPDEAVSVVLGEEHHLEVGSTVTATVTRVGPTWVFCTVQDAGTERAARLKRPARARRPGGPDRSGWAPGDTVVALVTGVLPAPDRGLLLDADSAELVERVLPAFVEELCTGRVVIADAARVAGARTKVAVAATARGVDAKGAVVGRQASRVQGLGRLLGRPGADEHFQIIQFAQDREKYLVNALSPARATDVLIGDGHAVAAVPHGSGGGIGRGGLNAELAGKLTGLRVHIVTDGSDLSTVLAALTGNAAGRAAPGHAGS</sequence>
<dbReference type="InterPro" id="IPR025249">
    <property type="entry name" value="TF_NusA_KH_1st"/>
</dbReference>
<dbReference type="Gene3D" id="3.30.300.20">
    <property type="match status" value="2"/>
</dbReference>
<evidence type="ECO:0000256" key="3">
    <source>
        <dbReference type="ARBA" id="ARBA00022884"/>
    </source>
</evidence>
<gene>
    <name evidence="9" type="ORF">PVK37_14295</name>
</gene>
<dbReference type="EMBL" id="CP118615">
    <property type="protein sequence ID" value="WDZ87490.1"/>
    <property type="molecule type" value="Genomic_DNA"/>
</dbReference>
<evidence type="ECO:0000313" key="9">
    <source>
        <dbReference type="EMBL" id="WDZ87490.1"/>
    </source>
</evidence>
<feature type="region of interest" description="Disordered" evidence="6">
    <location>
        <begin position="809"/>
        <end position="829"/>
    </location>
</feature>
<dbReference type="NCBIfam" id="NF041121">
    <property type="entry name" value="SAV_2336_NTERM"/>
    <property type="match status" value="1"/>
</dbReference>
<dbReference type="InterPro" id="IPR047738">
    <property type="entry name" value="SAV_2336-like_N"/>
</dbReference>
<proteinExistence type="predicted"/>
<keyword evidence="3" id="KW-0694">RNA-binding</keyword>
<evidence type="ECO:0000256" key="6">
    <source>
        <dbReference type="SAM" id="MobiDB-lite"/>
    </source>
</evidence>
<keyword evidence="4" id="KW-0805">Transcription regulation</keyword>
<organism evidence="9 10">
    <name type="scientific">Micromonospora cathayae</name>
    <dbReference type="NCBI Taxonomy" id="3028804"/>
    <lineage>
        <taxon>Bacteria</taxon>
        <taxon>Bacillati</taxon>
        <taxon>Actinomycetota</taxon>
        <taxon>Actinomycetes</taxon>
        <taxon>Micromonosporales</taxon>
        <taxon>Micromonosporaceae</taxon>
        <taxon>Micromonospora</taxon>
    </lineage>
</organism>
<feature type="compositionally biased region" description="Acidic residues" evidence="6">
    <location>
        <begin position="60"/>
        <end position="72"/>
    </location>
</feature>
<evidence type="ECO:0000256" key="4">
    <source>
        <dbReference type="ARBA" id="ARBA00023015"/>
    </source>
</evidence>
<evidence type="ECO:0000259" key="8">
    <source>
        <dbReference type="Pfam" id="PF26594"/>
    </source>
</evidence>
<evidence type="ECO:0000256" key="2">
    <source>
        <dbReference type="ARBA" id="ARBA00022490"/>
    </source>
</evidence>
<feature type="domain" description="NusA-like second KH" evidence="8">
    <location>
        <begin position="1040"/>
        <end position="1096"/>
    </location>
</feature>
<dbReference type="SUPFAM" id="SSF54814">
    <property type="entry name" value="Prokaryotic type KH domain (KH-domain type II)"/>
    <property type="match status" value="1"/>
</dbReference>
<evidence type="ECO:0000259" key="7">
    <source>
        <dbReference type="Pfam" id="PF13184"/>
    </source>
</evidence>
<dbReference type="InterPro" id="IPR015946">
    <property type="entry name" value="KH_dom-like_a/b"/>
</dbReference>
<keyword evidence="2" id="KW-0963">Cytoplasm</keyword>
<evidence type="ECO:0000313" key="10">
    <source>
        <dbReference type="Proteomes" id="UP001219605"/>
    </source>
</evidence>
<keyword evidence="10" id="KW-1185">Reference proteome</keyword>
<dbReference type="InterPro" id="IPR009019">
    <property type="entry name" value="KH_sf_prok-type"/>
</dbReference>
<keyword evidence="5" id="KW-0804">Transcription</keyword>
<evidence type="ECO:0000256" key="5">
    <source>
        <dbReference type="ARBA" id="ARBA00023163"/>
    </source>
</evidence>
<protein>
    <submittedName>
        <fullName evidence="9">SAV_2336 N-terminal domain-related protein</fullName>
    </submittedName>
</protein>
<dbReference type="InterPro" id="IPR058582">
    <property type="entry name" value="KH_NusA_2nd"/>
</dbReference>